<evidence type="ECO:0000313" key="6">
    <source>
        <dbReference type="Proteomes" id="UP000298061"/>
    </source>
</evidence>
<protein>
    <recommendedName>
        <fullName evidence="7">Methyltransferase domain-containing protein</fullName>
    </recommendedName>
</protein>
<reference evidence="5 6" key="1">
    <citation type="submission" date="2019-02" db="EMBL/GenBank/DDBJ databases">
        <title>Genome sequencing of the rare red list fungi Hericium alpestre (H. flagellum).</title>
        <authorList>
            <person name="Buettner E."/>
            <person name="Kellner H."/>
        </authorList>
    </citation>
    <scope>NUCLEOTIDE SEQUENCE [LARGE SCALE GENOMIC DNA]</scope>
    <source>
        <strain evidence="5 6">DSM 108284</strain>
    </source>
</reference>
<name>A0A4Y9ZFT7_9AGAM</name>
<keyword evidence="4" id="KW-0949">S-adenosyl-L-methionine</keyword>
<dbReference type="Gene3D" id="3.40.50.150">
    <property type="entry name" value="Vaccinia Virus protein VP39"/>
    <property type="match status" value="1"/>
</dbReference>
<dbReference type="PANTHER" id="PTHR32183:SF6">
    <property type="entry name" value="CYSTEINE SULFINATE DESULFINASE_CYSTEINE DESULFURASE AND RELATED ENZYMES"/>
    <property type="match status" value="1"/>
</dbReference>
<dbReference type="AlphaFoldDB" id="A0A4Y9ZFT7"/>
<evidence type="ECO:0000256" key="4">
    <source>
        <dbReference type="ARBA" id="ARBA00022691"/>
    </source>
</evidence>
<dbReference type="CDD" id="cd02440">
    <property type="entry name" value="AdoMet_MTases"/>
    <property type="match status" value="1"/>
</dbReference>
<dbReference type="Pfam" id="PF05724">
    <property type="entry name" value="TPMT"/>
    <property type="match status" value="1"/>
</dbReference>
<dbReference type="PANTHER" id="PTHR32183">
    <property type="match status" value="1"/>
</dbReference>
<evidence type="ECO:0000256" key="3">
    <source>
        <dbReference type="ARBA" id="ARBA00022679"/>
    </source>
</evidence>
<dbReference type="InterPro" id="IPR008854">
    <property type="entry name" value="TPMT"/>
</dbReference>
<dbReference type="GO" id="GO:0032259">
    <property type="term" value="P:methylation"/>
    <property type="evidence" value="ECO:0007669"/>
    <property type="project" value="UniProtKB-KW"/>
</dbReference>
<comment type="caution">
    <text evidence="5">The sequence shown here is derived from an EMBL/GenBank/DDBJ whole genome shotgun (WGS) entry which is preliminary data.</text>
</comment>
<evidence type="ECO:0000256" key="1">
    <source>
        <dbReference type="ARBA" id="ARBA00022553"/>
    </source>
</evidence>
<proteinExistence type="predicted"/>
<gene>
    <name evidence="5" type="ORF">EWM64_g10972</name>
</gene>
<dbReference type="GO" id="GO:0008757">
    <property type="term" value="F:S-adenosylmethionine-dependent methyltransferase activity"/>
    <property type="evidence" value="ECO:0007669"/>
    <property type="project" value="InterPro"/>
</dbReference>
<keyword evidence="3" id="KW-0808">Transferase</keyword>
<sequence length="169" mass="18499">MKKLKEIIAGGQDDSAWDNAWKGGVTPWDAKVVQLPLYTLIESARFPLPKEGRALVPGCGSGYDAIFIAESLGLHTVAVDISPTALDAGRTLLASLEDPALASRLTFLEADFFELALPEDKKFDLVYDYTFFVAIPPARRLEWGRQISALTKPGAYLITLMFPLDQDPG</sequence>
<dbReference type="OrthoDB" id="276151at2759"/>
<evidence type="ECO:0000313" key="5">
    <source>
        <dbReference type="EMBL" id="TFY73040.1"/>
    </source>
</evidence>
<keyword evidence="2" id="KW-0489">Methyltransferase</keyword>
<keyword evidence="6" id="KW-1185">Reference proteome</keyword>
<dbReference type="STRING" id="135208.A0A4Y9ZFT7"/>
<accession>A0A4Y9ZFT7</accession>
<dbReference type="SUPFAM" id="SSF53335">
    <property type="entry name" value="S-adenosyl-L-methionine-dependent methyltransferases"/>
    <property type="match status" value="1"/>
</dbReference>
<dbReference type="InterPro" id="IPR029063">
    <property type="entry name" value="SAM-dependent_MTases_sf"/>
</dbReference>
<feature type="non-terminal residue" evidence="5">
    <location>
        <position position="169"/>
    </location>
</feature>
<organism evidence="5 6">
    <name type="scientific">Hericium alpestre</name>
    <dbReference type="NCBI Taxonomy" id="135208"/>
    <lineage>
        <taxon>Eukaryota</taxon>
        <taxon>Fungi</taxon>
        <taxon>Dikarya</taxon>
        <taxon>Basidiomycota</taxon>
        <taxon>Agaricomycotina</taxon>
        <taxon>Agaricomycetes</taxon>
        <taxon>Russulales</taxon>
        <taxon>Hericiaceae</taxon>
        <taxon>Hericium</taxon>
    </lineage>
</organism>
<dbReference type="PROSITE" id="PS51585">
    <property type="entry name" value="SAM_MT_TPMT"/>
    <property type="match status" value="1"/>
</dbReference>
<evidence type="ECO:0008006" key="7">
    <source>
        <dbReference type="Google" id="ProtNLM"/>
    </source>
</evidence>
<dbReference type="Proteomes" id="UP000298061">
    <property type="component" value="Unassembled WGS sequence"/>
</dbReference>
<dbReference type="EMBL" id="SFCI01003414">
    <property type="protein sequence ID" value="TFY73040.1"/>
    <property type="molecule type" value="Genomic_DNA"/>
</dbReference>
<evidence type="ECO:0000256" key="2">
    <source>
        <dbReference type="ARBA" id="ARBA00022603"/>
    </source>
</evidence>
<keyword evidence="1" id="KW-0597">Phosphoprotein</keyword>